<sequence length="879" mass="95928">MMPQATPDVVLSAESGYALRRKELLALVKKLRASGAQADLDLPRIAVIGNQSAGKSSLVEAISGITVPRDAGTCTRCPMECRLSSSSEPWRCQVSIRWEFDSSGKRRKEVQETTFGGVIKNKEDVELMLRRAQAAVLNPDIPAAKFVTMGASELTKENPLQPKRLLFSRNVVCIDLAGPDLTDLSFVDLPGIIQNAEPATVQLVEDLVLSHIKGNCLILVTCPMSDDIDNQKALRLARDVDPSGLRTIGVLTKPDTLTSGAIKQQENWLDVLEGRNVHHRLHHGYFCTRQPDDAERSAGVSSTQARASEAAFFAKTAPWSKSSHQHRFGTPNVVKTLSSLLTNIIDDAVPKLQKEVVRQLAACRAELAALPPAITADPASYVLSLVTSFCAAVHAHVEGGPSTASLVQRNRVSYAAFKRAVRGTAPPFLPFPSAAEAPGHAHAYLALDLEEEEEEGDVFQVGGGADTPEARVMYLRDVKKFIARQVCLKSLTRELPNNVPYPAKVALIKGFQSSWGQLCQEVFDHVGKDFDVMLTELMRERFQRYTLLHSRVNAALQELVKACKDAALLHLQSLLKLESTPFTQNSHYLSEKTAKTLARFKDARSGKDVMMDEIRRFKARKQTGAPSKRRQDATSASANPFNFSTVNSFAGFSGTWSSSTAARQTLTSPTTSAQKTPQSAFSQPSLSKPNIAQGEASVPSSSSAAQWGALLSNSAAAVRPVASSLASTVHPQVASAAPSLAEEEAAAEREMLETEALAILTKLGYTGLKVEDLGKLNPPDEFEEELQVMAEVRAYFHVAYKRIIDYVPLSIDHLFLYGLSERLQDTLIEKLGLGSVRSTERCAAYLSEDPGVVAARDELMGKKDRLESVQKELDKFMYT</sequence>
<dbReference type="eggNOG" id="KOG0446">
    <property type="taxonomic scope" value="Eukaryota"/>
</dbReference>
<accession>S8ENW9</accession>
<dbReference type="GO" id="GO:0005874">
    <property type="term" value="C:microtubule"/>
    <property type="evidence" value="ECO:0007669"/>
    <property type="project" value="TreeGrafter"/>
</dbReference>
<dbReference type="GO" id="GO:0005525">
    <property type="term" value="F:GTP binding"/>
    <property type="evidence" value="ECO:0007669"/>
    <property type="project" value="InterPro"/>
</dbReference>
<dbReference type="HOGENOM" id="CLU_008964_4_1_1"/>
<dbReference type="OrthoDB" id="5061070at2759"/>
<proteinExistence type="predicted"/>
<organism evidence="6 7">
    <name type="scientific">Fomitopsis schrenkii</name>
    <name type="common">Brown rot fungus</name>
    <dbReference type="NCBI Taxonomy" id="2126942"/>
    <lineage>
        <taxon>Eukaryota</taxon>
        <taxon>Fungi</taxon>
        <taxon>Dikarya</taxon>
        <taxon>Basidiomycota</taxon>
        <taxon>Agaricomycotina</taxon>
        <taxon>Agaricomycetes</taxon>
        <taxon>Polyporales</taxon>
        <taxon>Fomitopsis</taxon>
    </lineage>
</organism>
<dbReference type="AlphaFoldDB" id="S8ENW9"/>
<dbReference type="InParanoid" id="S8ENW9"/>
<dbReference type="Pfam" id="PF01031">
    <property type="entry name" value="Dynamin_M"/>
    <property type="match status" value="2"/>
</dbReference>
<evidence type="ECO:0000313" key="6">
    <source>
        <dbReference type="EMBL" id="EPT05818.1"/>
    </source>
</evidence>
<dbReference type="Pfam" id="PF02212">
    <property type="entry name" value="GED"/>
    <property type="match status" value="1"/>
</dbReference>
<evidence type="ECO:0000256" key="3">
    <source>
        <dbReference type="SAM" id="MobiDB-lite"/>
    </source>
</evidence>
<keyword evidence="7" id="KW-1185">Reference proteome</keyword>
<evidence type="ECO:0000256" key="2">
    <source>
        <dbReference type="ARBA" id="ARBA00023134"/>
    </source>
</evidence>
<protein>
    <recommendedName>
        <fullName evidence="8">GED domain-containing protein</fullName>
    </recommendedName>
</protein>
<keyword evidence="1" id="KW-0547">Nucleotide-binding</keyword>
<dbReference type="EMBL" id="KE504123">
    <property type="protein sequence ID" value="EPT05818.1"/>
    <property type="molecule type" value="Genomic_DNA"/>
</dbReference>
<dbReference type="Pfam" id="PF00350">
    <property type="entry name" value="Dynamin_N"/>
    <property type="match status" value="1"/>
</dbReference>
<dbReference type="InterPro" id="IPR022812">
    <property type="entry name" value="Dynamin"/>
</dbReference>
<evidence type="ECO:0008006" key="8">
    <source>
        <dbReference type="Google" id="ProtNLM"/>
    </source>
</evidence>
<feature type="domain" description="GED" evidence="4">
    <location>
        <begin position="785"/>
        <end position="879"/>
    </location>
</feature>
<dbReference type="Gene3D" id="3.40.50.300">
    <property type="entry name" value="P-loop containing nucleotide triphosphate hydrolases"/>
    <property type="match status" value="1"/>
</dbReference>
<dbReference type="InterPro" id="IPR045063">
    <property type="entry name" value="Dynamin_N"/>
</dbReference>
<dbReference type="InterPro" id="IPR001401">
    <property type="entry name" value="Dynamin_GTPase"/>
</dbReference>
<dbReference type="InterPro" id="IPR003130">
    <property type="entry name" value="GED"/>
</dbReference>
<dbReference type="InterPro" id="IPR027417">
    <property type="entry name" value="P-loop_NTPase"/>
</dbReference>
<dbReference type="PANTHER" id="PTHR11566">
    <property type="entry name" value="DYNAMIN"/>
    <property type="match status" value="1"/>
</dbReference>
<name>S8ENW9_FOMSC</name>
<dbReference type="SUPFAM" id="SSF52540">
    <property type="entry name" value="P-loop containing nucleoside triphosphate hydrolases"/>
    <property type="match status" value="1"/>
</dbReference>
<feature type="domain" description="Dynamin-type G" evidence="5">
    <location>
        <begin position="39"/>
        <end position="350"/>
    </location>
</feature>
<dbReference type="InterPro" id="IPR000375">
    <property type="entry name" value="Dynamin_stalk"/>
</dbReference>
<dbReference type="InterPro" id="IPR030381">
    <property type="entry name" value="G_DYNAMIN_dom"/>
</dbReference>
<dbReference type="STRING" id="743788.S8ENW9"/>
<evidence type="ECO:0000313" key="7">
    <source>
        <dbReference type="Proteomes" id="UP000015241"/>
    </source>
</evidence>
<dbReference type="InterPro" id="IPR020850">
    <property type="entry name" value="GED_dom"/>
</dbReference>
<dbReference type="GO" id="GO:0016020">
    <property type="term" value="C:membrane"/>
    <property type="evidence" value="ECO:0007669"/>
    <property type="project" value="TreeGrafter"/>
</dbReference>
<dbReference type="PROSITE" id="PS51718">
    <property type="entry name" value="G_DYNAMIN_2"/>
    <property type="match status" value="1"/>
</dbReference>
<dbReference type="Proteomes" id="UP000015241">
    <property type="component" value="Unassembled WGS sequence"/>
</dbReference>
<dbReference type="GO" id="GO:0003924">
    <property type="term" value="F:GTPase activity"/>
    <property type="evidence" value="ECO:0007669"/>
    <property type="project" value="InterPro"/>
</dbReference>
<evidence type="ECO:0000259" key="5">
    <source>
        <dbReference type="PROSITE" id="PS51718"/>
    </source>
</evidence>
<keyword evidence="2" id="KW-0342">GTP-binding</keyword>
<feature type="region of interest" description="Disordered" evidence="3">
    <location>
        <begin position="617"/>
        <end position="638"/>
    </location>
</feature>
<evidence type="ECO:0000256" key="1">
    <source>
        <dbReference type="ARBA" id="ARBA00022741"/>
    </source>
</evidence>
<dbReference type="PROSITE" id="PS51388">
    <property type="entry name" value="GED"/>
    <property type="match status" value="1"/>
</dbReference>
<dbReference type="Gene3D" id="1.20.120.1240">
    <property type="entry name" value="Dynamin, middle domain"/>
    <property type="match status" value="2"/>
</dbReference>
<dbReference type="CDD" id="cd08771">
    <property type="entry name" value="DLP_1"/>
    <property type="match status" value="1"/>
</dbReference>
<dbReference type="SMART" id="SM00053">
    <property type="entry name" value="DYNc"/>
    <property type="match status" value="1"/>
</dbReference>
<feature type="region of interest" description="Disordered" evidence="3">
    <location>
        <begin position="663"/>
        <end position="697"/>
    </location>
</feature>
<feature type="compositionally biased region" description="Polar residues" evidence="3">
    <location>
        <begin position="663"/>
        <end position="690"/>
    </location>
</feature>
<reference evidence="6 7" key="1">
    <citation type="journal article" date="2012" name="Science">
        <title>The Paleozoic origin of enzymatic lignin decomposition reconstructed from 31 fungal genomes.</title>
        <authorList>
            <person name="Floudas D."/>
            <person name="Binder M."/>
            <person name="Riley R."/>
            <person name="Barry K."/>
            <person name="Blanchette R.A."/>
            <person name="Henrissat B."/>
            <person name="Martinez A.T."/>
            <person name="Otillar R."/>
            <person name="Spatafora J.W."/>
            <person name="Yadav J.S."/>
            <person name="Aerts A."/>
            <person name="Benoit I."/>
            <person name="Boyd A."/>
            <person name="Carlson A."/>
            <person name="Copeland A."/>
            <person name="Coutinho P.M."/>
            <person name="de Vries R.P."/>
            <person name="Ferreira P."/>
            <person name="Findley K."/>
            <person name="Foster B."/>
            <person name="Gaskell J."/>
            <person name="Glotzer D."/>
            <person name="Gorecki P."/>
            <person name="Heitman J."/>
            <person name="Hesse C."/>
            <person name="Hori C."/>
            <person name="Igarashi K."/>
            <person name="Jurgens J.A."/>
            <person name="Kallen N."/>
            <person name="Kersten P."/>
            <person name="Kohler A."/>
            <person name="Kuees U."/>
            <person name="Kumar T.K.A."/>
            <person name="Kuo A."/>
            <person name="LaButti K."/>
            <person name="Larrondo L.F."/>
            <person name="Lindquist E."/>
            <person name="Ling A."/>
            <person name="Lombard V."/>
            <person name="Lucas S."/>
            <person name="Lundell T."/>
            <person name="Martin R."/>
            <person name="McLaughlin D.J."/>
            <person name="Morgenstern I."/>
            <person name="Morin E."/>
            <person name="Murat C."/>
            <person name="Nagy L.G."/>
            <person name="Nolan M."/>
            <person name="Ohm R.A."/>
            <person name="Patyshakuliyeva A."/>
            <person name="Rokas A."/>
            <person name="Ruiz-Duenas F.J."/>
            <person name="Sabat G."/>
            <person name="Salamov A."/>
            <person name="Samejima M."/>
            <person name="Schmutz J."/>
            <person name="Slot J.C."/>
            <person name="St John F."/>
            <person name="Stenlid J."/>
            <person name="Sun H."/>
            <person name="Sun S."/>
            <person name="Syed K."/>
            <person name="Tsang A."/>
            <person name="Wiebenga A."/>
            <person name="Young D."/>
            <person name="Pisabarro A."/>
            <person name="Eastwood D.C."/>
            <person name="Martin F."/>
            <person name="Cullen D."/>
            <person name="Grigoriev I.V."/>
            <person name="Hibbett D.S."/>
        </authorList>
    </citation>
    <scope>NUCLEOTIDE SEQUENCE</scope>
    <source>
        <strain evidence="7">FP-58527</strain>
    </source>
</reference>
<evidence type="ECO:0000259" key="4">
    <source>
        <dbReference type="PROSITE" id="PS51388"/>
    </source>
</evidence>
<gene>
    <name evidence="6" type="ORF">FOMPIDRAFT_1034335</name>
</gene>
<dbReference type="GO" id="GO:0008017">
    <property type="term" value="F:microtubule binding"/>
    <property type="evidence" value="ECO:0007669"/>
    <property type="project" value="TreeGrafter"/>
</dbReference>
<dbReference type="GO" id="GO:0005737">
    <property type="term" value="C:cytoplasm"/>
    <property type="evidence" value="ECO:0007669"/>
    <property type="project" value="TreeGrafter"/>
</dbReference>
<dbReference type="PRINTS" id="PR00195">
    <property type="entry name" value="DYNAMIN"/>
</dbReference>